<dbReference type="GeneID" id="45698965"/>
<evidence type="ECO:0000313" key="3">
    <source>
        <dbReference type="EMBL" id="USS44467.1"/>
    </source>
</evidence>
<evidence type="ECO:0000313" key="1">
    <source>
        <dbReference type="EMBL" id="QPQ94768.1"/>
    </source>
</evidence>
<gene>
    <name evidence="1" type="ORF">I6H06_28895</name>
    <name evidence="2" type="ORF">NFI99_13710</name>
    <name evidence="3" type="ORF">NFI99_13915</name>
</gene>
<dbReference type="EMBL" id="CP099586">
    <property type="protein sequence ID" value="USS44467.1"/>
    <property type="molecule type" value="Genomic_DNA"/>
</dbReference>
<dbReference type="Proteomes" id="UP000594892">
    <property type="component" value="Plasmid unnamed1"/>
</dbReference>
<reference evidence="1 4" key="1">
    <citation type="submission" date="2020-12" db="EMBL/GenBank/DDBJ databases">
        <title>FDA dAtabase for Regulatory Grade micrObial Sequences (FDA-ARGOS): Supporting development and validation of Infectious Disease Dx tests.</title>
        <authorList>
            <person name="Minogue T."/>
            <person name="Wolcott M."/>
            <person name="Wasieloski L."/>
            <person name="Aguilar W."/>
            <person name="Moore D."/>
            <person name="Jaissle J."/>
            <person name="Tallon L."/>
            <person name="Sadzewicz L."/>
            <person name="Zhao X."/>
            <person name="Boylan J."/>
            <person name="Ott S."/>
            <person name="Bowen H."/>
            <person name="Vavikolanu K."/>
            <person name="Mehta A."/>
            <person name="Aluvathingal J."/>
            <person name="Nadendla S."/>
            <person name="Yan Y."/>
            <person name="Sichtig H."/>
        </authorList>
    </citation>
    <scope>NUCLEOTIDE SEQUENCE [LARGE SCALE GENOMIC DNA]</scope>
    <source>
        <strain evidence="1 4">FDAARGOS_949</strain>
        <plasmid evidence="1 4">unnamed1</plasmid>
    </source>
</reference>
<dbReference type="EMBL" id="CP065602">
    <property type="protein sequence ID" value="QPQ94768.1"/>
    <property type="molecule type" value="Genomic_DNA"/>
</dbReference>
<proteinExistence type="predicted"/>
<evidence type="ECO:0000313" key="4">
    <source>
        <dbReference type="Proteomes" id="UP000594892"/>
    </source>
</evidence>
<dbReference type="EMBL" id="CP099586">
    <property type="protein sequence ID" value="USS44434.1"/>
    <property type="molecule type" value="Genomic_DNA"/>
</dbReference>
<geneLocation type="plasmid" evidence="2 5">
    <name>unnamed3</name>
</geneLocation>
<dbReference type="Proteomes" id="UP001056386">
    <property type="component" value="Plasmid unnamed3"/>
</dbReference>
<keyword evidence="1" id="KW-0614">Plasmid</keyword>
<evidence type="ECO:0000313" key="2">
    <source>
        <dbReference type="EMBL" id="USS44434.1"/>
    </source>
</evidence>
<organism evidence="1 4">
    <name type="scientific">Burkholderia glumae</name>
    <name type="common">Pseudomonas glumae</name>
    <dbReference type="NCBI Taxonomy" id="337"/>
    <lineage>
        <taxon>Bacteria</taxon>
        <taxon>Pseudomonadati</taxon>
        <taxon>Pseudomonadota</taxon>
        <taxon>Betaproteobacteria</taxon>
        <taxon>Burkholderiales</taxon>
        <taxon>Burkholderiaceae</taxon>
        <taxon>Burkholderia</taxon>
    </lineage>
</organism>
<keyword evidence="5" id="KW-1185">Reference proteome</keyword>
<dbReference type="AlphaFoldDB" id="A0AAP9Y566"/>
<reference evidence="2" key="2">
    <citation type="submission" date="2022-06" db="EMBL/GenBank/DDBJ databases">
        <title>Draft genome sequence of Burkholderia glumae strain GR20004 isolated from rice panicle showing bacterial panicle blight.</title>
        <authorList>
            <person name="Choi S.Y."/>
            <person name="Lee Y.H."/>
        </authorList>
    </citation>
    <scope>NUCLEOTIDE SEQUENCE</scope>
    <source>
        <strain evidence="2">GR20004</strain>
        <plasmid evidence="2">unnamed3</plasmid>
    </source>
</reference>
<protein>
    <submittedName>
        <fullName evidence="1">Uncharacterized protein</fullName>
    </submittedName>
</protein>
<dbReference type="RefSeq" id="WP_124837731.1">
    <property type="nucleotide sequence ID" value="NZ_CP021076.1"/>
</dbReference>
<evidence type="ECO:0000313" key="5">
    <source>
        <dbReference type="Proteomes" id="UP001056386"/>
    </source>
</evidence>
<name>A0AAP9Y566_BURGL</name>
<sequence length="64" mass="7443">MFTDAKRELKELIALVDQLAREDATRAATPEIVPGEGYDESRRSRELRSIALIEKYELQGWNRH</sequence>
<accession>A0AAP9Y566</accession>
<geneLocation type="plasmid" evidence="1 4">
    <name>unnamed1</name>
</geneLocation>